<dbReference type="AlphaFoldDB" id="A0AAP0IVZ7"/>
<proteinExistence type="predicted"/>
<dbReference type="Proteomes" id="UP001417504">
    <property type="component" value="Unassembled WGS sequence"/>
</dbReference>
<feature type="region of interest" description="Disordered" evidence="1">
    <location>
        <begin position="1"/>
        <end position="66"/>
    </location>
</feature>
<gene>
    <name evidence="2" type="ORF">Sjap_012464</name>
</gene>
<name>A0AAP0IVZ7_9MAGN</name>
<evidence type="ECO:0000313" key="3">
    <source>
        <dbReference type="Proteomes" id="UP001417504"/>
    </source>
</evidence>
<comment type="caution">
    <text evidence="2">The sequence shown here is derived from an EMBL/GenBank/DDBJ whole genome shotgun (WGS) entry which is preliminary data.</text>
</comment>
<protein>
    <submittedName>
        <fullName evidence="2">Uncharacterized protein</fullName>
    </submittedName>
</protein>
<evidence type="ECO:0000313" key="2">
    <source>
        <dbReference type="EMBL" id="KAK9122862.1"/>
    </source>
</evidence>
<dbReference type="EMBL" id="JBBNAE010000005">
    <property type="protein sequence ID" value="KAK9122862.1"/>
    <property type="molecule type" value="Genomic_DNA"/>
</dbReference>
<sequence>MEGFGGGRKDFPVEEAEAGGHRNMQEAAEGEGSGGGRGVGHGLEVGPGGLLHEVVPDGNLEAELRV</sequence>
<organism evidence="2 3">
    <name type="scientific">Stephania japonica</name>
    <dbReference type="NCBI Taxonomy" id="461633"/>
    <lineage>
        <taxon>Eukaryota</taxon>
        <taxon>Viridiplantae</taxon>
        <taxon>Streptophyta</taxon>
        <taxon>Embryophyta</taxon>
        <taxon>Tracheophyta</taxon>
        <taxon>Spermatophyta</taxon>
        <taxon>Magnoliopsida</taxon>
        <taxon>Ranunculales</taxon>
        <taxon>Menispermaceae</taxon>
        <taxon>Menispermoideae</taxon>
        <taxon>Cissampelideae</taxon>
        <taxon>Stephania</taxon>
    </lineage>
</organism>
<feature type="compositionally biased region" description="Basic and acidic residues" evidence="1">
    <location>
        <begin position="7"/>
        <end position="24"/>
    </location>
</feature>
<reference evidence="2 3" key="1">
    <citation type="submission" date="2024-01" db="EMBL/GenBank/DDBJ databases">
        <title>Genome assemblies of Stephania.</title>
        <authorList>
            <person name="Yang L."/>
        </authorList>
    </citation>
    <scope>NUCLEOTIDE SEQUENCE [LARGE SCALE GENOMIC DNA]</scope>
    <source>
        <strain evidence="2">QJT</strain>
        <tissue evidence="2">Leaf</tissue>
    </source>
</reference>
<feature type="compositionally biased region" description="Gly residues" evidence="1">
    <location>
        <begin position="31"/>
        <end position="49"/>
    </location>
</feature>
<accession>A0AAP0IVZ7</accession>
<evidence type="ECO:0000256" key="1">
    <source>
        <dbReference type="SAM" id="MobiDB-lite"/>
    </source>
</evidence>
<keyword evidence="3" id="KW-1185">Reference proteome</keyword>